<feature type="region of interest" description="Disordered" evidence="1">
    <location>
        <begin position="57"/>
        <end position="113"/>
    </location>
</feature>
<reference evidence="2 3" key="1">
    <citation type="submission" date="2023-09" db="EMBL/GenBank/DDBJ databases">
        <authorList>
            <person name="Wang M."/>
        </authorList>
    </citation>
    <scope>NUCLEOTIDE SEQUENCE [LARGE SCALE GENOMIC DNA]</scope>
    <source>
        <strain evidence="2">GT-2023</strain>
        <tissue evidence="2">Liver</tissue>
    </source>
</reference>
<protein>
    <submittedName>
        <fullName evidence="2">Uncharacterized protein</fullName>
    </submittedName>
</protein>
<proteinExistence type="predicted"/>
<evidence type="ECO:0000313" key="3">
    <source>
        <dbReference type="Proteomes" id="UP001558613"/>
    </source>
</evidence>
<name>A0ABR3NHY3_9TELE</name>
<keyword evidence="3" id="KW-1185">Reference proteome</keyword>
<sequence length="209" mass="22843">MRKQTREKIKSEPDASRMFREALGASAWVSDQFATDEGSLELHKTRVKEATRRMAADAGLSLPDPSVAESRRSFTSTTNKHGSAHGTTLNSDADRRSDAHGTAPTSDVNRHGGVHGAALLTDQNEYGGARAAAVAVKTPKFSGKADWEAFHAQFELLAHAGGWSEDRKALELAMCLTDDALNCLLLLNPEDRHDYKALVGALRRRFWSI</sequence>
<evidence type="ECO:0000256" key="1">
    <source>
        <dbReference type="SAM" id="MobiDB-lite"/>
    </source>
</evidence>
<gene>
    <name evidence="2" type="ORF">QQF64_036157</name>
</gene>
<dbReference type="Proteomes" id="UP001558613">
    <property type="component" value="Unassembled WGS sequence"/>
</dbReference>
<feature type="compositionally biased region" description="Polar residues" evidence="1">
    <location>
        <begin position="73"/>
        <end position="91"/>
    </location>
</feature>
<dbReference type="EMBL" id="JAYMGO010000004">
    <property type="protein sequence ID" value="KAL1276534.1"/>
    <property type="molecule type" value="Genomic_DNA"/>
</dbReference>
<accession>A0ABR3NHY3</accession>
<evidence type="ECO:0000313" key="2">
    <source>
        <dbReference type="EMBL" id="KAL1276534.1"/>
    </source>
</evidence>
<organism evidence="2 3">
    <name type="scientific">Cirrhinus molitorella</name>
    <name type="common">mud carp</name>
    <dbReference type="NCBI Taxonomy" id="172907"/>
    <lineage>
        <taxon>Eukaryota</taxon>
        <taxon>Metazoa</taxon>
        <taxon>Chordata</taxon>
        <taxon>Craniata</taxon>
        <taxon>Vertebrata</taxon>
        <taxon>Euteleostomi</taxon>
        <taxon>Actinopterygii</taxon>
        <taxon>Neopterygii</taxon>
        <taxon>Teleostei</taxon>
        <taxon>Ostariophysi</taxon>
        <taxon>Cypriniformes</taxon>
        <taxon>Cyprinidae</taxon>
        <taxon>Labeoninae</taxon>
        <taxon>Labeonini</taxon>
        <taxon>Cirrhinus</taxon>
    </lineage>
</organism>
<comment type="caution">
    <text evidence="2">The sequence shown here is derived from an EMBL/GenBank/DDBJ whole genome shotgun (WGS) entry which is preliminary data.</text>
</comment>